<gene>
    <name evidence="12" type="ORF">MD535_05145</name>
</gene>
<accession>A0A9X3CL26</accession>
<organism evidence="12 13">
    <name type="scientific">Vibrio qingdaonensis</name>
    <dbReference type="NCBI Taxonomy" id="2829491"/>
    <lineage>
        <taxon>Bacteria</taxon>
        <taxon>Pseudomonadati</taxon>
        <taxon>Pseudomonadota</taxon>
        <taxon>Gammaproteobacteria</taxon>
        <taxon>Vibrionales</taxon>
        <taxon>Vibrionaceae</taxon>
        <taxon>Vibrio</taxon>
    </lineage>
</organism>
<evidence type="ECO:0000256" key="2">
    <source>
        <dbReference type="ARBA" id="ARBA00009881"/>
    </source>
</evidence>
<evidence type="ECO:0000256" key="9">
    <source>
        <dbReference type="ARBA" id="ARBA00031155"/>
    </source>
</evidence>
<dbReference type="AlphaFoldDB" id="A0A9X3CL26"/>
<dbReference type="Proteomes" id="UP001155587">
    <property type="component" value="Unassembled WGS sequence"/>
</dbReference>
<evidence type="ECO:0000256" key="4">
    <source>
        <dbReference type="ARBA" id="ARBA00022630"/>
    </source>
</evidence>
<keyword evidence="6" id="KW-0547">Nucleotide-binding</keyword>
<evidence type="ECO:0000313" key="13">
    <source>
        <dbReference type="Proteomes" id="UP001155587"/>
    </source>
</evidence>
<keyword evidence="13" id="KW-1185">Reference proteome</keyword>
<dbReference type="Gene3D" id="3.20.20.70">
    <property type="entry name" value="Aldolase class I"/>
    <property type="match status" value="1"/>
</dbReference>
<keyword evidence="4" id="KW-0285">Flavoprotein</keyword>
<evidence type="ECO:0000256" key="3">
    <source>
        <dbReference type="ARBA" id="ARBA00022575"/>
    </source>
</evidence>
<keyword evidence="8 12" id="KW-0503">Monooxygenase</keyword>
<dbReference type="RefSeq" id="WP_265673858.1">
    <property type="nucleotide sequence ID" value="NZ_JAKRRY010000004.1"/>
</dbReference>
<dbReference type="FunFam" id="3.20.20.70:FF:000154">
    <property type="entry name" value="Probable nitronate monooxygenase"/>
    <property type="match status" value="1"/>
</dbReference>
<dbReference type="GO" id="GO:0018580">
    <property type="term" value="F:nitronate monooxygenase activity"/>
    <property type="evidence" value="ECO:0007669"/>
    <property type="project" value="InterPro"/>
</dbReference>
<protein>
    <recommendedName>
        <fullName evidence="11">Nitronate monooxygenase</fullName>
    </recommendedName>
    <alternativeName>
        <fullName evidence="9">Propionate 3-nitronate monooxygenase</fullName>
    </alternativeName>
</protein>
<comment type="caution">
    <text evidence="12">The sequence shown here is derived from an EMBL/GenBank/DDBJ whole genome shotgun (WGS) entry which is preliminary data.</text>
</comment>
<evidence type="ECO:0000256" key="10">
    <source>
        <dbReference type="ARBA" id="ARBA00049401"/>
    </source>
</evidence>
<dbReference type="EMBL" id="JAKRRY010000004">
    <property type="protein sequence ID" value="MCW8345417.1"/>
    <property type="molecule type" value="Genomic_DNA"/>
</dbReference>
<comment type="cofactor">
    <cofactor evidence="1">
        <name>FMN</name>
        <dbReference type="ChEBI" id="CHEBI:58210"/>
    </cofactor>
</comment>
<comment type="catalytic activity">
    <reaction evidence="10">
        <text>3 propionate 3-nitronate + 3 O2 + H2O = 3 3-oxopropanoate + 2 nitrate + nitrite + H2O2 + 3 H(+)</text>
        <dbReference type="Rhea" id="RHEA:57332"/>
        <dbReference type="ChEBI" id="CHEBI:15377"/>
        <dbReference type="ChEBI" id="CHEBI:15378"/>
        <dbReference type="ChEBI" id="CHEBI:15379"/>
        <dbReference type="ChEBI" id="CHEBI:16240"/>
        <dbReference type="ChEBI" id="CHEBI:16301"/>
        <dbReference type="ChEBI" id="CHEBI:17632"/>
        <dbReference type="ChEBI" id="CHEBI:33190"/>
        <dbReference type="ChEBI" id="CHEBI:136067"/>
    </reaction>
</comment>
<evidence type="ECO:0000256" key="7">
    <source>
        <dbReference type="ARBA" id="ARBA00023002"/>
    </source>
</evidence>
<sequence>MYQKTEKIDHVKALIGTDLPIIQAPMAGVQDHRLCVAVSQAGGLGSLPCGMLDIDTMVNEIRSIKAKTTRPYNLNFFCHDMPSYNVAKHTKWQQLLTPFFDELDIDKSTLPTSASRTPFDHNIADAIEPFSPTVISFHFGLPSPELVSRIKSWGSKILSTATTVQEAIWLESNGADAIIVQGVEAGGHRGMFLSQDLSSQMGLMALLPQVVAQVNIPVIAAGGIGDNLGVEAALLLGATAVQVGTAYLLCSETNTSQLHREAIKTNSIQSNTAITNLFTGRPARGIINRVMKELSYINKTVPDFPYASIEMGQLRLKSEYKASSDFSPLWCGQNTLGCAEISAQDLTLSLAGQR</sequence>
<keyword evidence="7" id="KW-0560">Oxidoreductase</keyword>
<name>A0A9X3CL26_9VIBR</name>
<evidence type="ECO:0000256" key="1">
    <source>
        <dbReference type="ARBA" id="ARBA00001917"/>
    </source>
</evidence>
<evidence type="ECO:0000256" key="11">
    <source>
        <dbReference type="ARBA" id="ARBA00067136"/>
    </source>
</evidence>
<dbReference type="InterPro" id="IPR013785">
    <property type="entry name" value="Aldolase_TIM"/>
</dbReference>
<dbReference type="GO" id="GO:0000166">
    <property type="term" value="F:nucleotide binding"/>
    <property type="evidence" value="ECO:0007669"/>
    <property type="project" value="UniProtKB-KW"/>
</dbReference>
<reference evidence="12" key="1">
    <citation type="submission" date="2022-02" db="EMBL/GenBank/DDBJ databases">
        <title>Vibrio sp. nov, a new bacterium isolated from seawater.</title>
        <authorList>
            <person name="Yuan Y."/>
        </authorList>
    </citation>
    <scope>NUCLEOTIDE SEQUENCE</scope>
    <source>
        <strain evidence="12">ZSDZ65</strain>
    </source>
</reference>
<evidence type="ECO:0000313" key="12">
    <source>
        <dbReference type="EMBL" id="MCW8345417.1"/>
    </source>
</evidence>
<keyword evidence="5" id="KW-0288">FMN</keyword>
<keyword evidence="3" id="KW-0216">Detoxification</keyword>
<dbReference type="PANTHER" id="PTHR42747:SF3">
    <property type="entry name" value="NITRONATE MONOOXYGENASE-RELATED"/>
    <property type="match status" value="1"/>
</dbReference>
<dbReference type="PANTHER" id="PTHR42747">
    <property type="entry name" value="NITRONATE MONOOXYGENASE-RELATED"/>
    <property type="match status" value="1"/>
</dbReference>
<dbReference type="SUPFAM" id="SSF51412">
    <property type="entry name" value="Inosine monophosphate dehydrogenase (IMPDH)"/>
    <property type="match status" value="1"/>
</dbReference>
<dbReference type="GO" id="GO:0009636">
    <property type="term" value="P:response to toxic substance"/>
    <property type="evidence" value="ECO:0007669"/>
    <property type="project" value="UniProtKB-KW"/>
</dbReference>
<dbReference type="CDD" id="cd04730">
    <property type="entry name" value="NPD_like"/>
    <property type="match status" value="1"/>
</dbReference>
<comment type="similarity">
    <text evidence="2">Belongs to the nitronate monooxygenase family. NMO class I subfamily.</text>
</comment>
<evidence type="ECO:0000256" key="6">
    <source>
        <dbReference type="ARBA" id="ARBA00022741"/>
    </source>
</evidence>
<dbReference type="Pfam" id="PF03060">
    <property type="entry name" value="NMO"/>
    <property type="match status" value="1"/>
</dbReference>
<proteinExistence type="inferred from homology"/>
<evidence type="ECO:0000256" key="8">
    <source>
        <dbReference type="ARBA" id="ARBA00023033"/>
    </source>
</evidence>
<dbReference type="InterPro" id="IPR004136">
    <property type="entry name" value="NMO"/>
</dbReference>
<evidence type="ECO:0000256" key="5">
    <source>
        <dbReference type="ARBA" id="ARBA00022643"/>
    </source>
</evidence>